<accession>A0A939PU31</accession>
<dbReference type="InterPro" id="IPR034660">
    <property type="entry name" value="DinB/YfiT-like"/>
</dbReference>
<name>A0A939PU31_9ACTN</name>
<organism evidence="2 3">
    <name type="scientific">Actinomadura barringtoniae</name>
    <dbReference type="NCBI Taxonomy" id="1427535"/>
    <lineage>
        <taxon>Bacteria</taxon>
        <taxon>Bacillati</taxon>
        <taxon>Actinomycetota</taxon>
        <taxon>Actinomycetes</taxon>
        <taxon>Streptosporangiales</taxon>
        <taxon>Thermomonosporaceae</taxon>
        <taxon>Actinomadura</taxon>
    </lineage>
</organism>
<evidence type="ECO:0000313" key="2">
    <source>
        <dbReference type="EMBL" id="MBO2455059.1"/>
    </source>
</evidence>
<dbReference type="RefSeq" id="WP_208263287.1">
    <property type="nucleotide sequence ID" value="NZ_JAGEOJ010000031.1"/>
</dbReference>
<dbReference type="NCBIfam" id="TIGR03086">
    <property type="entry name" value="TIGR03086 family metal-binding protein"/>
    <property type="match status" value="1"/>
</dbReference>
<sequence length="194" mass="20774">MELRNLMIPAAEAAVRIVRAVPADALDGPTPCPDWDARGLANHLVFWTGRGEYAAHKQQPPAEPTEEHDFTADGDWRELFAAQALKTAEAWASSPEAWEGNTSLSGTGPGMPAAVIGGMVFGEWIMHGWDLAAATGQRPEFAPELIQAAYEGAASIADMARQYGAFGEEVPVPESAPQLDRLLGLAGRDPQWTP</sequence>
<dbReference type="Pfam" id="PF11716">
    <property type="entry name" value="MDMPI_N"/>
    <property type="match status" value="1"/>
</dbReference>
<dbReference type="InterPro" id="IPR024344">
    <property type="entry name" value="MDMPI_metal-binding"/>
</dbReference>
<dbReference type="Proteomes" id="UP000669179">
    <property type="component" value="Unassembled WGS sequence"/>
</dbReference>
<proteinExistence type="predicted"/>
<dbReference type="AlphaFoldDB" id="A0A939PU31"/>
<dbReference type="Gene3D" id="1.20.120.450">
    <property type="entry name" value="dinb family like domain"/>
    <property type="match status" value="1"/>
</dbReference>
<dbReference type="InterPro" id="IPR017520">
    <property type="entry name" value="CHP03086"/>
</dbReference>
<evidence type="ECO:0000313" key="3">
    <source>
        <dbReference type="Proteomes" id="UP000669179"/>
    </source>
</evidence>
<gene>
    <name evidence="2" type="ORF">J4573_48785</name>
</gene>
<comment type="caution">
    <text evidence="2">The sequence shown here is derived from an EMBL/GenBank/DDBJ whole genome shotgun (WGS) entry which is preliminary data.</text>
</comment>
<dbReference type="SUPFAM" id="SSF109854">
    <property type="entry name" value="DinB/YfiT-like putative metalloenzymes"/>
    <property type="match status" value="1"/>
</dbReference>
<keyword evidence="3" id="KW-1185">Reference proteome</keyword>
<dbReference type="EMBL" id="JAGEOJ010000031">
    <property type="protein sequence ID" value="MBO2455059.1"/>
    <property type="molecule type" value="Genomic_DNA"/>
</dbReference>
<protein>
    <submittedName>
        <fullName evidence="2">TIGR03086 family protein</fullName>
    </submittedName>
</protein>
<dbReference type="InterPro" id="IPR017517">
    <property type="entry name" value="Maleyloyr_isom"/>
</dbReference>
<evidence type="ECO:0000259" key="1">
    <source>
        <dbReference type="Pfam" id="PF11716"/>
    </source>
</evidence>
<feature type="domain" description="Mycothiol-dependent maleylpyruvate isomerase metal-binding" evidence="1">
    <location>
        <begin position="10"/>
        <end position="132"/>
    </location>
</feature>
<reference evidence="2" key="1">
    <citation type="submission" date="2021-03" db="EMBL/GenBank/DDBJ databases">
        <authorList>
            <person name="Kanchanasin P."/>
            <person name="Saeng-In P."/>
            <person name="Phongsopitanun W."/>
            <person name="Yuki M."/>
            <person name="Kudo T."/>
            <person name="Ohkuma M."/>
            <person name="Tanasupawat S."/>
        </authorList>
    </citation>
    <scope>NUCLEOTIDE SEQUENCE</scope>
    <source>
        <strain evidence="2">GKU 128</strain>
    </source>
</reference>
<dbReference type="GO" id="GO:0046872">
    <property type="term" value="F:metal ion binding"/>
    <property type="evidence" value="ECO:0007669"/>
    <property type="project" value="InterPro"/>
</dbReference>
<dbReference type="NCBIfam" id="TIGR03083">
    <property type="entry name" value="maleylpyruvate isomerase family mycothiol-dependent enzyme"/>
    <property type="match status" value="1"/>
</dbReference>